<sequence length="355" mass="37485">MNRRWLILGGSGLGLASGWGIWSWWRSAKTGGKNQPTPDPSLADKSAADKPGTDPSTDKPSTGTEKKGPPKSSIRSGLIKDPTIRESPEAAITRGTGLAWRKPELAEVVTPDKWLAVRPLAEPGFAARQGGGVDVTDDVLRAVVGDRDLAPGPVVYAIRGAVSDRASNPFASGHRLTIVPPDHLNFCCTIGVWDPETKQVSTYAASTVPNRTAIVSSALGVQAANMLLPGVFTYVPGSHSNYKKYGFPFSIVGALRQNGAGGGAGSLKALRATTPLGMQGASVSTTTDDNIHCAETPLLEPYDRFSSEGCMVVAGRYTPQEGHTGPWARFLKDAKFKGRAKVTVILVNSTQLPVV</sequence>
<proteinExistence type="predicted"/>
<comment type="caution">
    <text evidence="2">The sequence shown here is derived from an EMBL/GenBank/DDBJ whole genome shotgun (WGS) entry which is preliminary data.</text>
</comment>
<evidence type="ECO:0000256" key="1">
    <source>
        <dbReference type="SAM" id="MobiDB-lite"/>
    </source>
</evidence>
<dbReference type="EMBL" id="BFBR01000003">
    <property type="protein sequence ID" value="GBF57655.1"/>
    <property type="molecule type" value="Genomic_DNA"/>
</dbReference>
<feature type="region of interest" description="Disordered" evidence="1">
    <location>
        <begin position="30"/>
        <end position="91"/>
    </location>
</feature>
<reference evidence="2" key="1">
    <citation type="journal article" date="2018" name="Genome Announc.">
        <title>Draft Genome Sequence of "Candidatus Phycosocius bacilliformis," an Alphaproteobacterial Ectosymbiont of the Hydrocarbon-Producing Green Alga Botryococcus braunii.</title>
        <authorList>
            <person name="Tanabe Y."/>
            <person name="Yamaguchi H."/>
            <person name="Watanabe M.M."/>
        </authorList>
    </citation>
    <scope>NUCLEOTIDE SEQUENCE [LARGE SCALE GENOMIC DNA]</scope>
    <source>
        <strain evidence="2">BOTRYCO-2</strain>
    </source>
</reference>
<dbReference type="Proteomes" id="UP000245086">
    <property type="component" value="Unassembled WGS sequence"/>
</dbReference>
<gene>
    <name evidence="2" type="ORF">PbB2_01324</name>
</gene>
<evidence type="ECO:0000313" key="3">
    <source>
        <dbReference type="Proteomes" id="UP000245086"/>
    </source>
</evidence>
<keyword evidence="3" id="KW-1185">Reference proteome</keyword>
<organism evidence="2 3">
    <name type="scientific">Candidatus Phycosocius bacilliformis</name>
    <dbReference type="NCBI Taxonomy" id="1445552"/>
    <lineage>
        <taxon>Bacteria</taxon>
        <taxon>Pseudomonadati</taxon>
        <taxon>Pseudomonadota</taxon>
        <taxon>Alphaproteobacteria</taxon>
        <taxon>Caulobacterales</taxon>
        <taxon>Caulobacterales incertae sedis</taxon>
        <taxon>Candidatus Phycosocius</taxon>
    </lineage>
</organism>
<dbReference type="OrthoDB" id="7323510at2"/>
<dbReference type="AlphaFoldDB" id="A0A2P2E9B7"/>
<feature type="compositionally biased region" description="Polar residues" evidence="1">
    <location>
        <begin position="54"/>
        <end position="63"/>
    </location>
</feature>
<protein>
    <submittedName>
        <fullName evidence="2">Uncharacterized protein</fullName>
    </submittedName>
</protein>
<accession>A0A2P2E9B7</accession>
<evidence type="ECO:0000313" key="2">
    <source>
        <dbReference type="EMBL" id="GBF57655.1"/>
    </source>
</evidence>
<name>A0A2P2E9B7_9PROT</name>
<dbReference type="RefSeq" id="WP_108984524.1">
    <property type="nucleotide sequence ID" value="NZ_BFBR01000003.1"/>
</dbReference>